<protein>
    <recommendedName>
        <fullName evidence="1">RNA-dependent RNA polymerase</fullName>
        <ecNumber evidence="1">2.7.7.48</ecNumber>
    </recommendedName>
</protein>
<feature type="domain" description="RDRP core" evidence="3">
    <location>
        <begin position="216"/>
        <end position="342"/>
    </location>
</feature>
<gene>
    <name evidence="4" type="ORF">LshimejAT787_1501160</name>
</gene>
<dbReference type="InterPro" id="IPR057596">
    <property type="entry name" value="RDRP_core"/>
</dbReference>
<keyword evidence="1" id="KW-0548">Nucleotidyltransferase</keyword>
<accession>A0A9P3UT80</accession>
<evidence type="ECO:0000313" key="4">
    <source>
        <dbReference type="EMBL" id="GLB43932.1"/>
    </source>
</evidence>
<dbReference type="OrthoDB" id="10055769at2759"/>
<comment type="similarity">
    <text evidence="1">Belongs to the RdRP family.</text>
</comment>
<dbReference type="Proteomes" id="UP001063166">
    <property type="component" value="Unassembled WGS sequence"/>
</dbReference>
<keyword evidence="5" id="KW-1185">Reference proteome</keyword>
<name>A0A9P3UT80_LYOSH</name>
<dbReference type="GO" id="GO:0003968">
    <property type="term" value="F:RNA-directed RNA polymerase activity"/>
    <property type="evidence" value="ECO:0007669"/>
    <property type="project" value="UniProtKB-KW"/>
</dbReference>
<dbReference type="EC" id="2.7.7.48" evidence="1"/>
<evidence type="ECO:0000256" key="2">
    <source>
        <dbReference type="SAM" id="MobiDB-lite"/>
    </source>
</evidence>
<keyword evidence="1" id="KW-0694">RNA-binding</keyword>
<reference evidence="4" key="1">
    <citation type="submission" date="2022-07" db="EMBL/GenBank/DDBJ databases">
        <title>The genome of Lyophyllum shimeji provides insight into the initial evolution of ectomycorrhizal fungal genome.</title>
        <authorList>
            <person name="Kobayashi Y."/>
            <person name="Shibata T."/>
            <person name="Hirakawa H."/>
            <person name="Shigenobu S."/>
            <person name="Nishiyama T."/>
            <person name="Yamada A."/>
            <person name="Hasebe M."/>
            <person name="Kawaguchi M."/>
        </authorList>
    </citation>
    <scope>NUCLEOTIDE SEQUENCE</scope>
    <source>
        <strain evidence="4">AT787</strain>
    </source>
</reference>
<evidence type="ECO:0000256" key="1">
    <source>
        <dbReference type="RuleBase" id="RU363098"/>
    </source>
</evidence>
<comment type="catalytic activity">
    <reaction evidence="1">
        <text>RNA(n) + a ribonucleoside 5'-triphosphate = RNA(n+1) + diphosphate</text>
        <dbReference type="Rhea" id="RHEA:21248"/>
        <dbReference type="Rhea" id="RHEA-COMP:14527"/>
        <dbReference type="Rhea" id="RHEA-COMP:17342"/>
        <dbReference type="ChEBI" id="CHEBI:33019"/>
        <dbReference type="ChEBI" id="CHEBI:61557"/>
        <dbReference type="ChEBI" id="CHEBI:140395"/>
        <dbReference type="EC" id="2.7.7.48"/>
    </reaction>
</comment>
<dbReference type="AlphaFoldDB" id="A0A9P3UT80"/>
<feature type="region of interest" description="Disordered" evidence="2">
    <location>
        <begin position="32"/>
        <end position="56"/>
    </location>
</feature>
<organism evidence="4 5">
    <name type="scientific">Lyophyllum shimeji</name>
    <name type="common">Hon-shimeji</name>
    <name type="synonym">Tricholoma shimeji</name>
    <dbReference type="NCBI Taxonomy" id="47721"/>
    <lineage>
        <taxon>Eukaryota</taxon>
        <taxon>Fungi</taxon>
        <taxon>Dikarya</taxon>
        <taxon>Basidiomycota</taxon>
        <taxon>Agaricomycotina</taxon>
        <taxon>Agaricomycetes</taxon>
        <taxon>Agaricomycetidae</taxon>
        <taxon>Agaricales</taxon>
        <taxon>Tricholomatineae</taxon>
        <taxon>Lyophyllaceae</taxon>
        <taxon>Lyophyllum</taxon>
    </lineage>
</organism>
<dbReference type="EMBL" id="BRPK01000015">
    <property type="protein sequence ID" value="GLB43932.1"/>
    <property type="molecule type" value="Genomic_DNA"/>
</dbReference>
<keyword evidence="1" id="KW-0808">Transferase</keyword>
<evidence type="ECO:0000259" key="3">
    <source>
        <dbReference type="Pfam" id="PF05183"/>
    </source>
</evidence>
<sequence>MSFPFHPNLNRIMERTSAALFLPSMKIPENSQVHRLKRKLGGSSDTSRLTVDDRPPKKYKLDTDPNVPYIIASSRLVEQHPGLPYGVKFELGCLMSVSKLTAENIHTEHLRKLEGTNAQCASEAVCVLFRDIASNLDQDTAFVQKIAATLLVAWEELDQEEHALAQNPYAGLGHSKQFLTWYGGKVVFKDKLEPEGSSFKLKLDQPTLGTVFRAFFAKDDYVFFLFRTNENLVDNEIVTDPSLGMSLLQFIDWHNPPSANATQAMTKWAAHFALGLSNLIPGPMPEKNCYLNDIVCTEGSDMTDGCREVSRAITLAICRLPGLENCPVRIQLRCIGGKGMATEKAETSTSGLREL</sequence>
<proteinExistence type="inferred from homology"/>
<evidence type="ECO:0000313" key="5">
    <source>
        <dbReference type="Proteomes" id="UP001063166"/>
    </source>
</evidence>
<comment type="caution">
    <text evidence="4">The sequence shown here is derived from an EMBL/GenBank/DDBJ whole genome shotgun (WGS) entry which is preliminary data.</text>
</comment>
<keyword evidence="1" id="KW-0696">RNA-directed RNA polymerase</keyword>
<dbReference type="Pfam" id="PF05183">
    <property type="entry name" value="RdRP"/>
    <property type="match status" value="1"/>
</dbReference>
<dbReference type="GO" id="GO:0003723">
    <property type="term" value="F:RNA binding"/>
    <property type="evidence" value="ECO:0007669"/>
    <property type="project" value="UniProtKB-KW"/>
</dbReference>